<dbReference type="InterPro" id="IPR050951">
    <property type="entry name" value="Retrovirus_Pol_polyprotein"/>
</dbReference>
<proteinExistence type="predicted"/>
<dbReference type="WBParaSite" id="TMUE_0000001725.1">
    <property type="protein sequence ID" value="TMUE_0000001725.1"/>
    <property type="gene ID" value="WBGene00297604"/>
</dbReference>
<reference evidence="3" key="1">
    <citation type="submission" date="2019-12" db="UniProtKB">
        <authorList>
            <consortium name="WormBaseParasite"/>
        </authorList>
    </citation>
    <scope>IDENTIFICATION</scope>
</reference>
<evidence type="ECO:0000259" key="1">
    <source>
        <dbReference type="Pfam" id="PF00078"/>
    </source>
</evidence>
<evidence type="ECO:0000313" key="2">
    <source>
        <dbReference type="Proteomes" id="UP000046395"/>
    </source>
</evidence>
<dbReference type="InterPro" id="IPR043128">
    <property type="entry name" value="Rev_trsase/Diguanyl_cyclase"/>
</dbReference>
<dbReference type="Proteomes" id="UP000046395">
    <property type="component" value="Unassembled WGS sequence"/>
</dbReference>
<dbReference type="SUPFAM" id="SSF56672">
    <property type="entry name" value="DNA/RNA polymerases"/>
    <property type="match status" value="1"/>
</dbReference>
<dbReference type="InterPro" id="IPR043502">
    <property type="entry name" value="DNA/RNA_pol_sf"/>
</dbReference>
<dbReference type="Gene3D" id="3.30.70.270">
    <property type="match status" value="1"/>
</dbReference>
<name>A0A5S6Q3B3_TRIMR</name>
<dbReference type="STRING" id="70415.A0A5S6Q3B3"/>
<evidence type="ECO:0000313" key="3">
    <source>
        <dbReference type="WBParaSite" id="TMUE_0000001725.1"/>
    </source>
</evidence>
<dbReference type="AlphaFoldDB" id="A0A5S6Q3B3"/>
<dbReference type="Gene3D" id="3.10.10.10">
    <property type="entry name" value="HIV Type 1 Reverse Transcriptase, subunit A, domain 1"/>
    <property type="match status" value="2"/>
</dbReference>
<dbReference type="Pfam" id="PF00078">
    <property type="entry name" value="RVT_1"/>
    <property type="match status" value="1"/>
</dbReference>
<dbReference type="InterPro" id="IPR000477">
    <property type="entry name" value="RT_dom"/>
</dbReference>
<organism evidence="2 3">
    <name type="scientific">Trichuris muris</name>
    <name type="common">Mouse whipworm</name>
    <dbReference type="NCBI Taxonomy" id="70415"/>
    <lineage>
        <taxon>Eukaryota</taxon>
        <taxon>Metazoa</taxon>
        <taxon>Ecdysozoa</taxon>
        <taxon>Nematoda</taxon>
        <taxon>Enoplea</taxon>
        <taxon>Dorylaimia</taxon>
        <taxon>Trichinellida</taxon>
        <taxon>Trichuridae</taxon>
        <taxon>Trichuris</taxon>
    </lineage>
</organism>
<dbReference type="PANTHER" id="PTHR37984:SF15">
    <property type="entry name" value="INTEGRASE CATALYTIC DOMAIN-CONTAINING PROTEIN"/>
    <property type="match status" value="1"/>
</dbReference>
<keyword evidence="2" id="KW-1185">Reference proteome</keyword>
<accession>A0A5S6Q3B3</accession>
<dbReference type="CDD" id="cd01647">
    <property type="entry name" value="RT_LTR"/>
    <property type="match status" value="1"/>
</dbReference>
<feature type="domain" description="Reverse transcriptase" evidence="1">
    <location>
        <begin position="4"/>
        <end position="109"/>
    </location>
</feature>
<sequence length="146" mass="16898">MVTRLPLSLREAVSKEINKLLSQGIIERIDASEWVSPIVVVRKKDDMFPLPHIDDLLLRFKGATVFSALDLRSAYHQLVLHENSRDLTAFITDEGLFRFCRLPYGLCSATVSISKSHVRHPTRFTWCCLLLGRYRRFRAYGVVAWY</sequence>
<dbReference type="PANTHER" id="PTHR37984">
    <property type="entry name" value="PROTEIN CBG26694"/>
    <property type="match status" value="1"/>
</dbReference>
<protein>
    <submittedName>
        <fullName evidence="3">Reverse transcriptase domain-containing protein</fullName>
    </submittedName>
</protein>